<feature type="region of interest" description="Disordered" evidence="1">
    <location>
        <begin position="1"/>
        <end position="32"/>
    </location>
</feature>
<dbReference type="EMBL" id="JACGDG010000003">
    <property type="protein sequence ID" value="MBA6115007.1"/>
    <property type="molecule type" value="Genomic_DNA"/>
</dbReference>
<keyword evidence="2" id="KW-0472">Membrane</keyword>
<proteinExistence type="predicted"/>
<name>A0A7W2KY55_PSEPU</name>
<evidence type="ECO:0000256" key="1">
    <source>
        <dbReference type="SAM" id="MobiDB-lite"/>
    </source>
</evidence>
<feature type="transmembrane region" description="Helical" evidence="2">
    <location>
        <begin position="271"/>
        <end position="292"/>
    </location>
</feature>
<organism evidence="3 4">
    <name type="scientific">Pseudomonas putida</name>
    <name type="common">Arthrobacter siderocapsulatus</name>
    <dbReference type="NCBI Taxonomy" id="303"/>
    <lineage>
        <taxon>Bacteria</taxon>
        <taxon>Pseudomonadati</taxon>
        <taxon>Pseudomonadota</taxon>
        <taxon>Gammaproteobacteria</taxon>
        <taxon>Pseudomonadales</taxon>
        <taxon>Pseudomonadaceae</taxon>
        <taxon>Pseudomonas</taxon>
    </lineage>
</organism>
<protein>
    <submittedName>
        <fullName evidence="3">Uncharacterized protein</fullName>
    </submittedName>
</protein>
<feature type="compositionally biased region" description="Polar residues" evidence="1">
    <location>
        <begin position="11"/>
        <end position="28"/>
    </location>
</feature>
<feature type="transmembrane region" description="Helical" evidence="2">
    <location>
        <begin position="93"/>
        <end position="115"/>
    </location>
</feature>
<keyword evidence="2" id="KW-0812">Transmembrane</keyword>
<evidence type="ECO:0000313" key="3">
    <source>
        <dbReference type="EMBL" id="MBA6115007.1"/>
    </source>
</evidence>
<reference evidence="3 4" key="1">
    <citation type="submission" date="2020-07" db="EMBL/GenBank/DDBJ databases">
        <title>Diversity of carbapenemase encoding genes among Pseudomonas putida group clinical isolates in a tertiary Brazilian hospital.</title>
        <authorList>
            <person name="Alberto-Lei F."/>
            <person name="Nodari C.S."/>
            <person name="Streling A.P."/>
            <person name="Paulino J.T."/>
            <person name="Bessa-Neto F.O."/>
            <person name="Cayo R."/>
            <person name="Gales A.C."/>
        </authorList>
    </citation>
    <scope>NUCLEOTIDE SEQUENCE [LARGE SCALE GENOMIC DNA]</scope>
    <source>
        <strain evidence="3 4">12464</strain>
    </source>
</reference>
<evidence type="ECO:0000256" key="2">
    <source>
        <dbReference type="SAM" id="Phobius"/>
    </source>
</evidence>
<gene>
    <name evidence="3" type="ORF">H4C47_04585</name>
</gene>
<keyword evidence="2" id="KW-1133">Transmembrane helix</keyword>
<sequence length="315" mass="35493">MTVAADDIKNDNTSTTPTVDDSIENNGPSKKKKSFEITFKKDWKDKSHEQIREEVRKQINEQGAGNVSDKIISDIVDNIVKTVVKKEKNQSILLVWASVLATMLMGVLAGALILVDTTGKFVGKQDLQLSIRNSIIHGASLETLKTVFTNQSQNAESSFWPAFKPHLYYEKSTTTLADVLDDLKVGIYIRSASPVNDETIFLKKLEDLIFEYNKINPFDGLDEQDTRSFKNIAQKLNSSEYESVQDEISTIISSLKTKNSLIHQYLNSSNASLYISIAAFAFTLIFSLWQLVNSRRSSQKQLINEAIKEHFDNNQ</sequence>
<evidence type="ECO:0000313" key="4">
    <source>
        <dbReference type="Proteomes" id="UP000553948"/>
    </source>
</evidence>
<comment type="caution">
    <text evidence="3">The sequence shown here is derived from an EMBL/GenBank/DDBJ whole genome shotgun (WGS) entry which is preliminary data.</text>
</comment>
<dbReference type="RefSeq" id="WP_176515200.1">
    <property type="nucleotide sequence ID" value="NZ_CP060529.1"/>
</dbReference>
<feature type="compositionally biased region" description="Basic and acidic residues" evidence="1">
    <location>
        <begin position="1"/>
        <end position="10"/>
    </location>
</feature>
<accession>A0A7W2KY55</accession>
<dbReference type="AlphaFoldDB" id="A0A7W2KY55"/>
<dbReference type="Proteomes" id="UP000553948">
    <property type="component" value="Unassembled WGS sequence"/>
</dbReference>